<protein>
    <recommendedName>
        <fullName evidence="3">exo-alpha-sialidase</fullName>
        <ecNumber evidence="3">3.2.1.18</ecNumber>
    </recommendedName>
</protein>
<dbReference type="Pfam" id="PF14873">
    <property type="entry name" value="BNR_assoc_N"/>
    <property type="match status" value="1"/>
</dbReference>
<dbReference type="EC" id="3.2.1.18" evidence="3"/>
<feature type="signal peptide" evidence="4">
    <location>
        <begin position="1"/>
        <end position="27"/>
    </location>
</feature>
<dbReference type="Gene3D" id="2.60.40.1290">
    <property type="match status" value="1"/>
</dbReference>
<dbReference type="GO" id="GO:0005737">
    <property type="term" value="C:cytoplasm"/>
    <property type="evidence" value="ECO:0007669"/>
    <property type="project" value="TreeGrafter"/>
</dbReference>
<dbReference type="CDD" id="cd15482">
    <property type="entry name" value="Sialidase_non-viral"/>
    <property type="match status" value="1"/>
</dbReference>
<feature type="domain" description="Sialidase" evidence="5">
    <location>
        <begin position="196"/>
        <end position="506"/>
    </location>
</feature>
<name>A0A1I3D9G2_9SPHI</name>
<dbReference type="Pfam" id="PF13859">
    <property type="entry name" value="BNR_3"/>
    <property type="match status" value="1"/>
</dbReference>
<dbReference type="SUPFAM" id="SSF50939">
    <property type="entry name" value="Sialidases"/>
    <property type="match status" value="1"/>
</dbReference>
<evidence type="ECO:0000256" key="4">
    <source>
        <dbReference type="SAM" id="SignalP"/>
    </source>
</evidence>
<keyword evidence="8" id="KW-1185">Reference proteome</keyword>
<proteinExistence type="inferred from homology"/>
<dbReference type="InterPro" id="IPR029456">
    <property type="entry name" value="Sialidase_N"/>
</dbReference>
<dbReference type="Proteomes" id="UP000198670">
    <property type="component" value="Unassembled WGS sequence"/>
</dbReference>
<dbReference type="AlphaFoldDB" id="A0A1I3D9G2"/>
<dbReference type="GO" id="GO:0006689">
    <property type="term" value="P:ganglioside catabolic process"/>
    <property type="evidence" value="ECO:0007669"/>
    <property type="project" value="TreeGrafter"/>
</dbReference>
<evidence type="ECO:0000259" key="6">
    <source>
        <dbReference type="Pfam" id="PF14873"/>
    </source>
</evidence>
<dbReference type="PANTHER" id="PTHR10628">
    <property type="entry name" value="SIALIDASE"/>
    <property type="match status" value="1"/>
</dbReference>
<feature type="domain" description="Sialidase N-terminal" evidence="6">
    <location>
        <begin position="35"/>
        <end position="162"/>
    </location>
</feature>
<comment type="similarity">
    <text evidence="2">Belongs to the glycosyl hydrolase 33 family.</text>
</comment>
<keyword evidence="4" id="KW-0732">Signal</keyword>
<evidence type="ECO:0000256" key="2">
    <source>
        <dbReference type="ARBA" id="ARBA00009348"/>
    </source>
</evidence>
<evidence type="ECO:0000256" key="1">
    <source>
        <dbReference type="ARBA" id="ARBA00000427"/>
    </source>
</evidence>
<dbReference type="InterPro" id="IPR011040">
    <property type="entry name" value="Sialidase"/>
</dbReference>
<dbReference type="Gene3D" id="2.120.10.10">
    <property type="match status" value="1"/>
</dbReference>
<dbReference type="GO" id="GO:0004308">
    <property type="term" value="F:exo-alpha-sialidase activity"/>
    <property type="evidence" value="ECO:0007669"/>
    <property type="project" value="UniProtKB-EC"/>
</dbReference>
<gene>
    <name evidence="7" type="ORF">SAMN05444682_101371</name>
</gene>
<dbReference type="GO" id="GO:0016020">
    <property type="term" value="C:membrane"/>
    <property type="evidence" value="ECO:0007669"/>
    <property type="project" value="TreeGrafter"/>
</dbReference>
<evidence type="ECO:0000256" key="3">
    <source>
        <dbReference type="ARBA" id="ARBA00012733"/>
    </source>
</evidence>
<evidence type="ECO:0000259" key="5">
    <source>
        <dbReference type="Pfam" id="PF13859"/>
    </source>
</evidence>
<dbReference type="RefSeq" id="WP_256213762.1">
    <property type="nucleotide sequence ID" value="NZ_FOQO01000001.1"/>
</dbReference>
<organism evidence="7 8">
    <name type="scientific">Parapedobacter indicus</name>
    <dbReference type="NCBI Taxonomy" id="1477437"/>
    <lineage>
        <taxon>Bacteria</taxon>
        <taxon>Pseudomonadati</taxon>
        <taxon>Bacteroidota</taxon>
        <taxon>Sphingobacteriia</taxon>
        <taxon>Sphingobacteriales</taxon>
        <taxon>Sphingobacteriaceae</taxon>
        <taxon>Parapedobacter</taxon>
    </lineage>
</organism>
<dbReference type="EMBL" id="FOQO01000001">
    <property type="protein sequence ID" value="SFH83360.1"/>
    <property type="molecule type" value="Genomic_DNA"/>
</dbReference>
<accession>A0A1I3D9G2</accession>
<evidence type="ECO:0000313" key="7">
    <source>
        <dbReference type="EMBL" id="SFH83360.1"/>
    </source>
</evidence>
<feature type="chain" id="PRO_5011560907" description="exo-alpha-sialidase" evidence="4">
    <location>
        <begin position="28"/>
        <end position="564"/>
    </location>
</feature>
<evidence type="ECO:0000313" key="8">
    <source>
        <dbReference type="Proteomes" id="UP000198670"/>
    </source>
</evidence>
<dbReference type="GO" id="GO:0009313">
    <property type="term" value="P:oligosaccharide catabolic process"/>
    <property type="evidence" value="ECO:0007669"/>
    <property type="project" value="TreeGrafter"/>
</dbReference>
<dbReference type="STRING" id="1477437.SAMN05444682_101371"/>
<sequence length="564" mass="61752">MIAMLKAQLSKRFFFMLCLLLAAVALRANQAAKVTVEQQQYEVPVLTQKSHNPVLRLKVTVPADEQPLTLKSLVVELKGTTTMRDIAAIDVFYLGSDSVFNGRSVTNTAPFGTATKVQAKTTIKGEKTLTSGDHFLWVCYTLRDDAAILGRIGTACKRASFSNVTVAPSRKGNPIRQRIGVALRQHGQDGVHTSRIPGLATTNKGTLLAIFDARYESARDLQGHMDIGLHRSTDGGQTWEPLQVAMDMGEWGGLPQKFNGVSDACILVDKNSDAIYIAGLWMYGVIDAAGTWVEGLTDTSTVWNHQWRNKGSQPGFGIKQTSQFLIVKSTDDGQTWGEPVNLTEQCKKEEWWLWAPAPGRGITLEDGTLVFPTQGRDASGKPFSNITYSSDGGKTWKTSNPALDVPGGTTECAVVQLADGTLMLNMRANSNRGNEGADNGRAIAVTDDMGATWQEHPTSFGALPEPTCMASLYIHEDAAKRAGKRRLMLFLNPNSKTARDHITLKMSLDEGNSWPTEYSLLLDEWKGRGYSCITSVDSEHIGVLYESSQADMVFQKISIKELVR</sequence>
<dbReference type="InterPro" id="IPR036278">
    <property type="entry name" value="Sialidase_sf"/>
</dbReference>
<comment type="catalytic activity">
    <reaction evidence="1">
        <text>Hydrolysis of alpha-(2-&gt;3)-, alpha-(2-&gt;6)-, alpha-(2-&gt;8)- glycosidic linkages of terminal sialic acid residues in oligosaccharides, glycoproteins, glycolipids, colominic acid and synthetic substrates.</text>
        <dbReference type="EC" id="3.2.1.18"/>
    </reaction>
</comment>
<reference evidence="7 8" key="1">
    <citation type="submission" date="2016-10" db="EMBL/GenBank/DDBJ databases">
        <authorList>
            <person name="de Groot N.N."/>
        </authorList>
    </citation>
    <scope>NUCLEOTIDE SEQUENCE [LARGE SCALE GENOMIC DNA]</scope>
    <source>
        <strain evidence="7 8">RK1</strain>
    </source>
</reference>
<dbReference type="InterPro" id="IPR026856">
    <property type="entry name" value="Sialidase_fam"/>
</dbReference>
<dbReference type="PANTHER" id="PTHR10628:SF30">
    <property type="entry name" value="EXO-ALPHA-SIALIDASE"/>
    <property type="match status" value="1"/>
</dbReference>